<sequence length="196" mass="21249">MSPSAKPSTATHIRPIQAADLSTLKSFLSELSPGTLYFRFGRMSMPMLTEDQWHELCEPDPLRCAQFVATQITGSGRYAIVGMARLLPQASEDGTADCAEFSLVVADHLQNQGVGRQLMHTLVGEASRRGLGLIYGDVLPSNTTMLSFCEGLGFVLRASPDDSRIHRMMLSIKKAQGINNLPLAPASMVNASRLQA</sequence>
<evidence type="ECO:0000313" key="3">
    <source>
        <dbReference type="Proteomes" id="UP000831607"/>
    </source>
</evidence>
<accession>A0ABY4ASH0</accession>
<dbReference type="PROSITE" id="PS51186">
    <property type="entry name" value="GNAT"/>
    <property type="match status" value="1"/>
</dbReference>
<dbReference type="InterPro" id="IPR000182">
    <property type="entry name" value="GNAT_dom"/>
</dbReference>
<dbReference type="SUPFAM" id="SSF55729">
    <property type="entry name" value="Acyl-CoA N-acyltransferases (Nat)"/>
    <property type="match status" value="1"/>
</dbReference>
<feature type="domain" description="N-acetyltransferase" evidence="1">
    <location>
        <begin position="11"/>
        <end position="173"/>
    </location>
</feature>
<dbReference type="InterPro" id="IPR016181">
    <property type="entry name" value="Acyl_CoA_acyltransferase"/>
</dbReference>
<name>A0ABY4ASH0_9BURK</name>
<dbReference type="EMBL" id="CP063982">
    <property type="protein sequence ID" value="UOD50989.1"/>
    <property type="molecule type" value="Genomic_DNA"/>
</dbReference>
<organism evidence="2 3">
    <name type="scientific">Orrella daihaiensis</name>
    <dbReference type="NCBI Taxonomy" id="2782176"/>
    <lineage>
        <taxon>Bacteria</taxon>
        <taxon>Pseudomonadati</taxon>
        <taxon>Pseudomonadota</taxon>
        <taxon>Betaproteobacteria</taxon>
        <taxon>Burkholderiales</taxon>
        <taxon>Alcaligenaceae</taxon>
        <taxon>Orrella</taxon>
    </lineage>
</organism>
<reference evidence="2 3" key="1">
    <citation type="submission" date="2020-11" db="EMBL/GenBank/DDBJ databases">
        <title>Algicoccus daihaiensis sp.nov., isolated from Daihai Lake in Inner Mongolia.</title>
        <authorList>
            <person name="Kai J."/>
        </authorList>
    </citation>
    <scope>NUCLEOTIDE SEQUENCE [LARGE SCALE GENOMIC DNA]</scope>
    <source>
        <strain evidence="3">f23</strain>
    </source>
</reference>
<dbReference type="RefSeq" id="WP_243479415.1">
    <property type="nucleotide sequence ID" value="NZ_CP063982.1"/>
</dbReference>
<dbReference type="Proteomes" id="UP000831607">
    <property type="component" value="Chromosome"/>
</dbReference>
<dbReference type="CDD" id="cd04301">
    <property type="entry name" value="NAT_SF"/>
    <property type="match status" value="1"/>
</dbReference>
<evidence type="ECO:0000313" key="2">
    <source>
        <dbReference type="EMBL" id="UOD50989.1"/>
    </source>
</evidence>
<dbReference type="Pfam" id="PF00583">
    <property type="entry name" value="Acetyltransf_1"/>
    <property type="match status" value="1"/>
</dbReference>
<protein>
    <submittedName>
        <fullName evidence="2">GNAT family N-acetyltransferase</fullName>
    </submittedName>
</protein>
<proteinExistence type="predicted"/>
<keyword evidence="3" id="KW-1185">Reference proteome</keyword>
<dbReference type="Gene3D" id="3.40.630.30">
    <property type="match status" value="1"/>
</dbReference>
<evidence type="ECO:0000259" key="1">
    <source>
        <dbReference type="PROSITE" id="PS51186"/>
    </source>
</evidence>
<gene>
    <name evidence="2" type="ORF">DHf2319_03505</name>
</gene>